<reference evidence="2 3" key="1">
    <citation type="submission" date="2015-04" db="EMBL/GenBank/DDBJ databases">
        <title>Complete genome sequence of Schizopora paradoxa KUC8140, a cosmopolitan wood degrader in East Asia.</title>
        <authorList>
            <consortium name="DOE Joint Genome Institute"/>
            <person name="Min B."/>
            <person name="Park H."/>
            <person name="Jang Y."/>
            <person name="Kim J.-J."/>
            <person name="Kim K.H."/>
            <person name="Pangilinan J."/>
            <person name="Lipzen A."/>
            <person name="Riley R."/>
            <person name="Grigoriev I.V."/>
            <person name="Spatafora J.W."/>
            <person name="Choi I.-G."/>
        </authorList>
    </citation>
    <scope>NUCLEOTIDE SEQUENCE [LARGE SCALE GENOMIC DNA]</scope>
    <source>
        <strain evidence="2 3">KUC8140</strain>
    </source>
</reference>
<dbReference type="AlphaFoldDB" id="A0A0H2RRE2"/>
<dbReference type="STRING" id="27342.A0A0H2RRE2"/>
<dbReference type="PANTHER" id="PTHR46579">
    <property type="entry name" value="F5/8 TYPE C DOMAIN-CONTAINING PROTEIN-RELATED"/>
    <property type="match status" value="1"/>
</dbReference>
<accession>A0A0H2RRE2</accession>
<evidence type="ECO:0008006" key="4">
    <source>
        <dbReference type="Google" id="ProtNLM"/>
    </source>
</evidence>
<feature type="non-terminal residue" evidence="2">
    <location>
        <position position="1"/>
    </location>
</feature>
<dbReference type="Proteomes" id="UP000053477">
    <property type="component" value="Unassembled WGS sequence"/>
</dbReference>
<evidence type="ECO:0000313" key="3">
    <source>
        <dbReference type="Proteomes" id="UP000053477"/>
    </source>
</evidence>
<feature type="compositionally biased region" description="Acidic residues" evidence="1">
    <location>
        <begin position="418"/>
        <end position="427"/>
    </location>
</feature>
<dbReference type="EMBL" id="KQ085986">
    <property type="protein sequence ID" value="KLO12033.1"/>
    <property type="molecule type" value="Genomic_DNA"/>
</dbReference>
<dbReference type="OrthoDB" id="3248986at2759"/>
<gene>
    <name evidence="2" type="ORF">SCHPADRAFT_794127</name>
</gene>
<dbReference type="InParanoid" id="A0A0H2RRE2"/>
<feature type="region of interest" description="Disordered" evidence="1">
    <location>
        <begin position="406"/>
        <end position="502"/>
    </location>
</feature>
<feature type="compositionally biased region" description="Polar residues" evidence="1">
    <location>
        <begin position="474"/>
        <end position="497"/>
    </location>
</feature>
<keyword evidence="3" id="KW-1185">Reference proteome</keyword>
<sequence>LVVWLHVKAGCSRAISNAILQATALLIDTVFTLLVAALASQGLKVKMPHLAIPRDVRTAYKRFFAEPKITRKVCCPECLNSSEYPVDEVPLTCTYRTSPKSRPCGASLFRTVRTRKGDRTDSSCLLTTQSVSSWIPSFVKRKLIDDALHEHFRNQRPDTPNEFHDVRESPGYKSIYGDDDGPYNLVFGIYVDWFQVFKMKIGGKKASSGVIALYCLNLPPHLRYEPENLFIVGITPPTSKTNHRNIDNLLVPIINEFIDLDAGIDTPTYRYPRGARVRVRIAPVLADTPARVLMSGFSGPSATRCCAFCNCTIHQKAELDPDKWNLRTGGEVRTQATKWKREKRWNKRKIMTMENGVRWTPFHSLDYFNPVKHVVLGYMHNWLEGVLEEHLRNFWGIGRDKAHEARAKRAREGRPLDDQSEIDDDSEAGQSASEVEDLSEIGSQTGEQDDEPDMQHDRSATPVASQGDVDITMGTGSSTPTLRSTSRATNVPPSHANTPIEDNARGIQEGENVAGRQMVYDMPTAHIDAIRQCIAQVTLPTWVGRPPANLGEADHGSLRANDYLVLFSFILPLVIPELWYHSDSPPEDYLHLTCFEHLVVCTNVIIAFKTSEADADLYSRCYIEYRRTVKKLYPTWAPKPNHHFAMHNGDILKYWGPLPSLSEFPGERLIGILQDVKTNGKLHDLDFTMLHQMGQRSILKIAMQDDDILQPLGRILEPQIKSIDAPQEQMSGLEEAEYMEAATPLERLEYDDLLAYLRRTGKYLLSVYDPLARTANGSYLLPRVHRRTEVHIGDRTFSTRTSHLGNSAVYFIHP</sequence>
<name>A0A0H2RRE2_9AGAM</name>
<evidence type="ECO:0000313" key="2">
    <source>
        <dbReference type="EMBL" id="KLO12033.1"/>
    </source>
</evidence>
<feature type="compositionally biased region" description="Basic and acidic residues" evidence="1">
    <location>
        <begin position="406"/>
        <end position="417"/>
    </location>
</feature>
<feature type="non-terminal residue" evidence="2">
    <location>
        <position position="814"/>
    </location>
</feature>
<organism evidence="2 3">
    <name type="scientific">Schizopora paradoxa</name>
    <dbReference type="NCBI Taxonomy" id="27342"/>
    <lineage>
        <taxon>Eukaryota</taxon>
        <taxon>Fungi</taxon>
        <taxon>Dikarya</taxon>
        <taxon>Basidiomycota</taxon>
        <taxon>Agaricomycotina</taxon>
        <taxon>Agaricomycetes</taxon>
        <taxon>Hymenochaetales</taxon>
        <taxon>Schizoporaceae</taxon>
        <taxon>Schizopora</taxon>
    </lineage>
</organism>
<protein>
    <recommendedName>
        <fullName evidence="4">Transposase domain-containing protein</fullName>
    </recommendedName>
</protein>
<dbReference type="PANTHER" id="PTHR46579:SF1">
    <property type="entry name" value="F5_8 TYPE C DOMAIN-CONTAINING PROTEIN"/>
    <property type="match status" value="1"/>
</dbReference>
<proteinExistence type="predicted"/>
<evidence type="ECO:0000256" key="1">
    <source>
        <dbReference type="SAM" id="MobiDB-lite"/>
    </source>
</evidence>